<keyword evidence="2" id="KW-0812">Transmembrane</keyword>
<dbReference type="STRING" id="1576369.SAMN05421753_10899"/>
<reference evidence="4" key="1">
    <citation type="submission" date="2016-10" db="EMBL/GenBank/DDBJ databases">
        <authorList>
            <person name="Varghese N."/>
            <person name="Submissions S."/>
        </authorList>
    </citation>
    <scope>NUCLEOTIDE SEQUENCE [LARGE SCALE GENOMIC DNA]</scope>
    <source>
        <strain evidence="4">DSM 26348</strain>
    </source>
</reference>
<organism evidence="3 4">
    <name type="scientific">Planctomicrobium piriforme</name>
    <dbReference type="NCBI Taxonomy" id="1576369"/>
    <lineage>
        <taxon>Bacteria</taxon>
        <taxon>Pseudomonadati</taxon>
        <taxon>Planctomycetota</taxon>
        <taxon>Planctomycetia</taxon>
        <taxon>Planctomycetales</taxon>
        <taxon>Planctomycetaceae</taxon>
        <taxon>Planctomicrobium</taxon>
    </lineage>
</organism>
<keyword evidence="2" id="KW-0472">Membrane</keyword>
<evidence type="ECO:0000256" key="1">
    <source>
        <dbReference type="SAM" id="MobiDB-lite"/>
    </source>
</evidence>
<keyword evidence="4" id="KW-1185">Reference proteome</keyword>
<keyword evidence="2" id="KW-1133">Transmembrane helix</keyword>
<protein>
    <submittedName>
        <fullName evidence="3">Uncharacterized protein</fullName>
    </submittedName>
</protein>
<feature type="compositionally biased region" description="Polar residues" evidence="1">
    <location>
        <begin position="14"/>
        <end position="29"/>
    </location>
</feature>
<feature type="transmembrane region" description="Helical" evidence="2">
    <location>
        <begin position="50"/>
        <end position="69"/>
    </location>
</feature>
<accession>A0A1I3HKJ1</accession>
<proteinExistence type="predicted"/>
<evidence type="ECO:0000313" key="3">
    <source>
        <dbReference type="EMBL" id="SFI36143.1"/>
    </source>
</evidence>
<name>A0A1I3HKJ1_9PLAN</name>
<evidence type="ECO:0000256" key="2">
    <source>
        <dbReference type="SAM" id="Phobius"/>
    </source>
</evidence>
<feature type="region of interest" description="Disordered" evidence="1">
    <location>
        <begin position="1"/>
        <end position="43"/>
    </location>
</feature>
<dbReference type="Proteomes" id="UP000199518">
    <property type="component" value="Unassembled WGS sequence"/>
</dbReference>
<gene>
    <name evidence="3" type="ORF">SAMN05421753_10899</name>
</gene>
<dbReference type="AlphaFoldDB" id="A0A1I3HKJ1"/>
<dbReference type="EMBL" id="FOQD01000008">
    <property type="protein sequence ID" value="SFI36143.1"/>
    <property type="molecule type" value="Genomic_DNA"/>
</dbReference>
<sequence>MQNRDDPSLGNDPRTLTNLEFHSGKNSPNMGLGADKPEERTHRFTGGNPFFVGILVTCVPVAAIVMKLGPISSRNWRFTPTLFRGNKH</sequence>
<evidence type="ECO:0000313" key="4">
    <source>
        <dbReference type="Proteomes" id="UP000199518"/>
    </source>
</evidence>